<sequence length="143" mass="14284">MTIAWASFTPFSSLIGGLMIGAAAVLLMATLGRIAGISGILGALVPPAPGGAWRVAFVAGLVLAPWLYRVFATPHAPEITVSTPVLILAGLLVGFGSRLGSGCTSGHGVCGLSRGAPRSFAAVAVFMATAMAVVAVMRHVIGA</sequence>
<dbReference type="Proteomes" id="UP000076825">
    <property type="component" value="Chromosome 1"/>
</dbReference>
<dbReference type="PANTHER" id="PTHR30574">
    <property type="entry name" value="INNER MEMBRANE PROTEIN YEDE"/>
    <property type="match status" value="1"/>
</dbReference>
<dbReference type="PATRIC" id="fig|123899.6.peg.1408"/>
<dbReference type="GeneID" id="56591282"/>
<keyword evidence="5 9" id="KW-0812">Transmembrane</keyword>
<feature type="transmembrane region" description="Helical" evidence="9">
    <location>
        <begin position="120"/>
        <end position="141"/>
    </location>
</feature>
<evidence type="ECO:0000313" key="11">
    <source>
        <dbReference type="Proteomes" id="UP000076825"/>
    </source>
</evidence>
<dbReference type="RefSeq" id="WP_025514063.1">
    <property type="nucleotide sequence ID" value="NZ_CP016340.1"/>
</dbReference>
<gene>
    <name evidence="10" type="ORF">SAMEA3906487_01428</name>
</gene>
<dbReference type="AlphaFoldDB" id="A0A157REW2"/>
<reference evidence="10 11" key="1">
    <citation type="submission" date="2016-04" db="EMBL/GenBank/DDBJ databases">
        <authorList>
            <consortium name="Pathogen Informatics"/>
        </authorList>
    </citation>
    <scope>NUCLEOTIDE SEQUENCE [LARGE SCALE GENOMIC DNA]</scope>
    <source>
        <strain evidence="10 11">H044680328</strain>
    </source>
</reference>
<organism evidence="10 11">
    <name type="scientific">Bordetella trematum</name>
    <dbReference type="NCBI Taxonomy" id="123899"/>
    <lineage>
        <taxon>Bacteria</taxon>
        <taxon>Pseudomonadati</taxon>
        <taxon>Pseudomonadota</taxon>
        <taxon>Betaproteobacteria</taxon>
        <taxon>Burkholderiales</taxon>
        <taxon>Alcaligenaceae</taxon>
        <taxon>Bordetella</taxon>
    </lineage>
</organism>
<comment type="similarity">
    <text evidence="8">Belongs to the TsuA/YedE (TC 9.B.102) family.</text>
</comment>
<evidence type="ECO:0000256" key="1">
    <source>
        <dbReference type="ARBA" id="ARBA00004429"/>
    </source>
</evidence>
<dbReference type="OrthoDB" id="9814020at2"/>
<keyword evidence="7 9" id="KW-0472">Membrane</keyword>
<accession>A0A157REW2</accession>
<comment type="subcellular location">
    <subcellularLocation>
        <location evidence="1">Cell inner membrane</location>
        <topology evidence="1">Multi-pass membrane protein</topology>
    </subcellularLocation>
</comment>
<dbReference type="GO" id="GO:0005886">
    <property type="term" value="C:plasma membrane"/>
    <property type="evidence" value="ECO:0007669"/>
    <property type="project" value="UniProtKB-SubCell"/>
</dbReference>
<dbReference type="PANTHER" id="PTHR30574:SF1">
    <property type="entry name" value="SULPHUR TRANSPORT DOMAIN-CONTAINING PROTEIN"/>
    <property type="match status" value="1"/>
</dbReference>
<evidence type="ECO:0000313" key="10">
    <source>
        <dbReference type="EMBL" id="SAI68695.1"/>
    </source>
</evidence>
<dbReference type="eggNOG" id="COG2391">
    <property type="taxonomic scope" value="Bacteria"/>
</dbReference>
<feature type="transmembrane region" description="Helical" evidence="9">
    <location>
        <begin position="80"/>
        <end position="100"/>
    </location>
</feature>
<keyword evidence="3" id="KW-1003">Cell membrane</keyword>
<keyword evidence="2" id="KW-0813">Transport</keyword>
<keyword evidence="6 9" id="KW-1133">Transmembrane helix</keyword>
<dbReference type="InterPro" id="IPR007272">
    <property type="entry name" value="Sulf_transp_TsuA/YedE"/>
</dbReference>
<keyword evidence="11" id="KW-1185">Reference proteome</keyword>
<evidence type="ECO:0000256" key="5">
    <source>
        <dbReference type="ARBA" id="ARBA00022692"/>
    </source>
</evidence>
<proteinExistence type="inferred from homology"/>
<dbReference type="KEGG" id="btrm:SAMEA390648701428"/>
<evidence type="ECO:0000256" key="4">
    <source>
        <dbReference type="ARBA" id="ARBA00022519"/>
    </source>
</evidence>
<dbReference type="STRING" id="123899.SAMEA3906487_01428"/>
<protein>
    <submittedName>
        <fullName evidence="10">Predicted transporter component</fullName>
    </submittedName>
</protein>
<evidence type="ECO:0000256" key="2">
    <source>
        <dbReference type="ARBA" id="ARBA00022448"/>
    </source>
</evidence>
<dbReference type="Pfam" id="PF04143">
    <property type="entry name" value="Sulf_transp"/>
    <property type="match status" value="1"/>
</dbReference>
<feature type="transmembrane region" description="Helical" evidence="9">
    <location>
        <begin position="51"/>
        <end position="68"/>
    </location>
</feature>
<name>A0A157REW2_9BORD</name>
<evidence type="ECO:0000256" key="7">
    <source>
        <dbReference type="ARBA" id="ARBA00023136"/>
    </source>
</evidence>
<evidence type="ECO:0000256" key="8">
    <source>
        <dbReference type="ARBA" id="ARBA00035655"/>
    </source>
</evidence>
<evidence type="ECO:0000256" key="3">
    <source>
        <dbReference type="ARBA" id="ARBA00022475"/>
    </source>
</evidence>
<feature type="transmembrane region" description="Helical" evidence="9">
    <location>
        <begin position="12"/>
        <end position="45"/>
    </location>
</feature>
<keyword evidence="4" id="KW-0997">Cell inner membrane</keyword>
<dbReference type="EMBL" id="LT546645">
    <property type="protein sequence ID" value="SAI68695.1"/>
    <property type="molecule type" value="Genomic_DNA"/>
</dbReference>
<evidence type="ECO:0000256" key="6">
    <source>
        <dbReference type="ARBA" id="ARBA00022989"/>
    </source>
</evidence>
<evidence type="ECO:0000256" key="9">
    <source>
        <dbReference type="SAM" id="Phobius"/>
    </source>
</evidence>